<dbReference type="SMART" id="SM00530">
    <property type="entry name" value="HTH_XRE"/>
    <property type="match status" value="1"/>
</dbReference>
<dbReference type="GO" id="GO:0003700">
    <property type="term" value="F:DNA-binding transcription factor activity"/>
    <property type="evidence" value="ECO:0007669"/>
    <property type="project" value="TreeGrafter"/>
</dbReference>
<gene>
    <name evidence="3" type="ORF">HMPREF9718_04995</name>
</gene>
<reference evidence="3 4" key="1">
    <citation type="submission" date="2012-09" db="EMBL/GenBank/DDBJ databases">
        <title>The Genome Sequence of Sphingobium yanoikuyae ATCC 51230.</title>
        <authorList>
            <consortium name="The Broad Institute Genome Sequencing Platform"/>
            <person name="Earl A."/>
            <person name="Ward D."/>
            <person name="Feldgarden M."/>
            <person name="Gevers D."/>
            <person name="Huys G."/>
            <person name="Walker B."/>
            <person name="Young S.K."/>
            <person name="Zeng Q."/>
            <person name="Gargeya S."/>
            <person name="Fitzgerald M."/>
            <person name="Haas B."/>
            <person name="Abouelleil A."/>
            <person name="Alvarado L."/>
            <person name="Arachchi H.M."/>
            <person name="Berlin A.M."/>
            <person name="Chapman S.B."/>
            <person name="Goldberg J."/>
            <person name="Griggs A."/>
            <person name="Gujja S."/>
            <person name="Hansen M."/>
            <person name="Howarth C."/>
            <person name="Imamovic A."/>
            <person name="Larimer J."/>
            <person name="McCowen C."/>
            <person name="Montmayeur A."/>
            <person name="Murphy C."/>
            <person name="Neiman D."/>
            <person name="Pearson M."/>
            <person name="Priest M."/>
            <person name="Roberts A."/>
            <person name="Saif S."/>
            <person name="Shea T."/>
            <person name="Sisk P."/>
            <person name="Sykes S."/>
            <person name="Wortman J."/>
            <person name="Nusbaum C."/>
            <person name="Birren B."/>
        </authorList>
    </citation>
    <scope>NUCLEOTIDE SEQUENCE [LARGE SCALE GENOMIC DNA]</scope>
    <source>
        <strain evidence="3 4">ATCC 51230</strain>
    </source>
</reference>
<evidence type="ECO:0000256" key="1">
    <source>
        <dbReference type="ARBA" id="ARBA00023125"/>
    </source>
</evidence>
<sequence>MLVGRNCRERRVQLAMSQVELSERSGVAASYLSRIENGRGNPTLELLDSIAGALGCHVVDLFRE</sequence>
<dbReference type="SUPFAM" id="SSF47413">
    <property type="entry name" value="lambda repressor-like DNA-binding domains"/>
    <property type="match status" value="1"/>
</dbReference>
<dbReference type="CDD" id="cd00093">
    <property type="entry name" value="HTH_XRE"/>
    <property type="match status" value="1"/>
</dbReference>
<dbReference type="AlphaFoldDB" id="K9D065"/>
<accession>K9D065</accession>
<dbReference type="InterPro" id="IPR050807">
    <property type="entry name" value="TransReg_Diox_bact_type"/>
</dbReference>
<proteinExistence type="predicted"/>
<dbReference type="Pfam" id="PF01381">
    <property type="entry name" value="HTH_3"/>
    <property type="match status" value="1"/>
</dbReference>
<evidence type="ECO:0000313" key="4">
    <source>
        <dbReference type="Proteomes" id="UP000009887"/>
    </source>
</evidence>
<dbReference type="InterPro" id="IPR010982">
    <property type="entry name" value="Lambda_DNA-bd_dom_sf"/>
</dbReference>
<keyword evidence="1" id="KW-0238">DNA-binding</keyword>
<name>K9D065_SPHYA</name>
<dbReference type="EMBL" id="AGZU01000022">
    <property type="protein sequence ID" value="EKU72352.1"/>
    <property type="molecule type" value="Genomic_DNA"/>
</dbReference>
<organism evidence="3 4">
    <name type="scientific">Sphingobium yanoikuyae ATCC 51230</name>
    <dbReference type="NCBI Taxonomy" id="883163"/>
    <lineage>
        <taxon>Bacteria</taxon>
        <taxon>Pseudomonadati</taxon>
        <taxon>Pseudomonadota</taxon>
        <taxon>Alphaproteobacteria</taxon>
        <taxon>Sphingomonadales</taxon>
        <taxon>Sphingomonadaceae</taxon>
        <taxon>Sphingobium</taxon>
    </lineage>
</organism>
<dbReference type="Proteomes" id="UP000009887">
    <property type="component" value="Unassembled WGS sequence"/>
</dbReference>
<dbReference type="HOGENOM" id="CLU_066192_29_4_5"/>
<dbReference type="PANTHER" id="PTHR46797:SF1">
    <property type="entry name" value="METHYLPHOSPHONATE SYNTHASE"/>
    <property type="match status" value="1"/>
</dbReference>
<evidence type="ECO:0000313" key="3">
    <source>
        <dbReference type="EMBL" id="EKU72352.1"/>
    </source>
</evidence>
<comment type="caution">
    <text evidence="3">The sequence shown here is derived from an EMBL/GenBank/DDBJ whole genome shotgun (WGS) entry which is preliminary data.</text>
</comment>
<feature type="domain" description="HTH cro/C1-type" evidence="2">
    <location>
        <begin position="8"/>
        <end position="61"/>
    </location>
</feature>
<protein>
    <recommendedName>
        <fullName evidence="2">HTH cro/C1-type domain-containing protein</fullName>
    </recommendedName>
</protein>
<evidence type="ECO:0000259" key="2">
    <source>
        <dbReference type="PROSITE" id="PS50943"/>
    </source>
</evidence>
<dbReference type="GO" id="GO:0003677">
    <property type="term" value="F:DNA binding"/>
    <property type="evidence" value="ECO:0007669"/>
    <property type="project" value="UniProtKB-KW"/>
</dbReference>
<dbReference type="PROSITE" id="PS50943">
    <property type="entry name" value="HTH_CROC1"/>
    <property type="match status" value="1"/>
</dbReference>
<dbReference type="InterPro" id="IPR001387">
    <property type="entry name" value="Cro/C1-type_HTH"/>
</dbReference>
<dbReference type="PANTHER" id="PTHR46797">
    <property type="entry name" value="HTH-TYPE TRANSCRIPTIONAL REGULATOR"/>
    <property type="match status" value="1"/>
</dbReference>
<dbReference type="Gene3D" id="1.10.260.40">
    <property type="entry name" value="lambda repressor-like DNA-binding domains"/>
    <property type="match status" value="1"/>
</dbReference>
<dbReference type="GO" id="GO:0005829">
    <property type="term" value="C:cytosol"/>
    <property type="evidence" value="ECO:0007669"/>
    <property type="project" value="TreeGrafter"/>
</dbReference>
<keyword evidence="4" id="KW-1185">Reference proteome</keyword>